<dbReference type="CDD" id="cd12797">
    <property type="entry name" value="M23_peptidase"/>
    <property type="match status" value="1"/>
</dbReference>
<organism evidence="3 4">
    <name type="scientific">Compostibacillus humi</name>
    <dbReference type="NCBI Taxonomy" id="1245525"/>
    <lineage>
        <taxon>Bacteria</taxon>
        <taxon>Bacillati</taxon>
        <taxon>Bacillota</taxon>
        <taxon>Bacilli</taxon>
        <taxon>Bacillales</taxon>
        <taxon>Bacillaceae</taxon>
        <taxon>Compostibacillus</taxon>
    </lineage>
</organism>
<evidence type="ECO:0000256" key="1">
    <source>
        <dbReference type="SAM" id="Phobius"/>
    </source>
</evidence>
<dbReference type="RefSeq" id="WP_188390478.1">
    <property type="nucleotide sequence ID" value="NZ_BMEV01000002.1"/>
</dbReference>
<protein>
    <submittedName>
        <fullName evidence="3">Stage IV sporulation protein FA</fullName>
    </submittedName>
</protein>
<feature type="transmembrane region" description="Helical" evidence="1">
    <location>
        <begin position="61"/>
        <end position="83"/>
    </location>
</feature>
<keyword evidence="1" id="KW-0812">Transmembrane</keyword>
<dbReference type="PANTHER" id="PTHR21666">
    <property type="entry name" value="PEPTIDASE-RELATED"/>
    <property type="match status" value="1"/>
</dbReference>
<dbReference type="InterPro" id="IPR016047">
    <property type="entry name" value="M23ase_b-sheet_dom"/>
</dbReference>
<dbReference type="Gene3D" id="2.70.70.10">
    <property type="entry name" value="Glucose Permease (Domain IIA)"/>
    <property type="match status" value="1"/>
</dbReference>
<dbReference type="PANTHER" id="PTHR21666:SF274">
    <property type="entry name" value="STAGE IV SPORULATION PROTEIN FA"/>
    <property type="match status" value="1"/>
</dbReference>
<dbReference type="AlphaFoldDB" id="A0A8J2ZPQ7"/>
<keyword evidence="1" id="KW-1133">Transmembrane helix</keyword>
<dbReference type="Proteomes" id="UP000602050">
    <property type="component" value="Unassembled WGS sequence"/>
</dbReference>
<evidence type="ECO:0000313" key="3">
    <source>
        <dbReference type="EMBL" id="GGH68628.1"/>
    </source>
</evidence>
<gene>
    <name evidence="3" type="primary">spoIVFA</name>
    <name evidence="3" type="ORF">GCM10010978_01790</name>
</gene>
<dbReference type="InterPro" id="IPR011055">
    <property type="entry name" value="Dup_hybrid_motif"/>
</dbReference>
<proteinExistence type="predicted"/>
<feature type="domain" description="M23ase beta-sheet core" evidence="2">
    <location>
        <begin position="155"/>
        <end position="245"/>
    </location>
</feature>
<name>A0A8J2ZPQ7_9BACI</name>
<accession>A0A8J2ZPQ7</accession>
<comment type="caution">
    <text evidence="3">The sequence shown here is derived from an EMBL/GenBank/DDBJ whole genome shotgun (WGS) entry which is preliminary data.</text>
</comment>
<keyword evidence="4" id="KW-1185">Reference proteome</keyword>
<dbReference type="InterPro" id="IPR050570">
    <property type="entry name" value="Cell_wall_metabolism_enzyme"/>
</dbReference>
<dbReference type="EMBL" id="BMEV01000002">
    <property type="protein sequence ID" value="GGH68628.1"/>
    <property type="molecule type" value="Genomic_DNA"/>
</dbReference>
<dbReference type="GO" id="GO:0004222">
    <property type="term" value="F:metalloendopeptidase activity"/>
    <property type="evidence" value="ECO:0007669"/>
    <property type="project" value="TreeGrafter"/>
</dbReference>
<keyword evidence="1" id="KW-0472">Membrane</keyword>
<dbReference type="Pfam" id="PF01551">
    <property type="entry name" value="Peptidase_M23"/>
    <property type="match status" value="1"/>
</dbReference>
<evidence type="ECO:0000313" key="4">
    <source>
        <dbReference type="Proteomes" id="UP000602050"/>
    </source>
</evidence>
<evidence type="ECO:0000259" key="2">
    <source>
        <dbReference type="Pfam" id="PF01551"/>
    </source>
</evidence>
<sequence length="255" mass="28715">MAREVKQVRKSIERRKKMRKIPGQTNMAKVKPAYLQEEEKHGYYPYFPTVEYPSYQKRRNLVTGFAVKGMLSILLFFGTALLYETDSQMLATPKALTTEALTAQFPFAKVNVWYRETFGAPLAMTPEPEEAANAADGLALPVSGHITETFQVNGKGIMITPEETTEVSVIREGVVIFAGKDRETGKTVVVQHQDGTTSTYGYLSSVDVHIYQYVYQNQAIGTFTPSEDSQKVYFSIEKDKEYIDPIQVIEVDDVP</sequence>
<dbReference type="SUPFAM" id="SSF51261">
    <property type="entry name" value="Duplicated hybrid motif"/>
    <property type="match status" value="1"/>
</dbReference>
<reference evidence="3" key="2">
    <citation type="submission" date="2020-09" db="EMBL/GenBank/DDBJ databases">
        <authorList>
            <person name="Sun Q."/>
            <person name="Zhou Y."/>
        </authorList>
    </citation>
    <scope>NUCLEOTIDE SEQUENCE</scope>
    <source>
        <strain evidence="3">CGMCC 1.12360</strain>
    </source>
</reference>
<reference evidence="3" key="1">
    <citation type="journal article" date="2014" name="Int. J. Syst. Evol. Microbiol.">
        <title>Complete genome sequence of Corynebacterium casei LMG S-19264T (=DSM 44701T), isolated from a smear-ripened cheese.</title>
        <authorList>
            <consortium name="US DOE Joint Genome Institute (JGI-PGF)"/>
            <person name="Walter F."/>
            <person name="Albersmeier A."/>
            <person name="Kalinowski J."/>
            <person name="Ruckert C."/>
        </authorList>
    </citation>
    <scope>NUCLEOTIDE SEQUENCE</scope>
    <source>
        <strain evidence="3">CGMCC 1.12360</strain>
    </source>
</reference>